<dbReference type="Pfam" id="PF00144">
    <property type="entry name" value="Beta-lactamase"/>
    <property type="match status" value="1"/>
</dbReference>
<keyword evidence="3" id="KW-1185">Reference proteome</keyword>
<protein>
    <submittedName>
        <fullName evidence="2">CubicO group peptidase, beta-lactamase class C family</fullName>
    </submittedName>
</protein>
<evidence type="ECO:0000313" key="3">
    <source>
        <dbReference type="Proteomes" id="UP000199403"/>
    </source>
</evidence>
<dbReference type="InterPro" id="IPR012338">
    <property type="entry name" value="Beta-lactam/transpept-like"/>
</dbReference>
<feature type="domain" description="Beta-lactamase-related" evidence="1">
    <location>
        <begin position="76"/>
        <end position="344"/>
    </location>
</feature>
<dbReference type="Gene3D" id="3.40.710.10">
    <property type="entry name" value="DD-peptidase/beta-lactamase superfamily"/>
    <property type="match status" value="1"/>
</dbReference>
<dbReference type="PROSITE" id="PS51257">
    <property type="entry name" value="PROKAR_LIPOPROTEIN"/>
    <property type="match status" value="1"/>
</dbReference>
<dbReference type="PANTHER" id="PTHR43283:SF7">
    <property type="entry name" value="BETA-LACTAMASE-RELATED DOMAIN-CONTAINING PROTEIN"/>
    <property type="match status" value="1"/>
</dbReference>
<organism evidence="2 3">
    <name type="scientific">Cyclobacterium xiamenense</name>
    <dbReference type="NCBI Taxonomy" id="1297121"/>
    <lineage>
        <taxon>Bacteria</taxon>
        <taxon>Pseudomonadati</taxon>
        <taxon>Bacteroidota</taxon>
        <taxon>Cytophagia</taxon>
        <taxon>Cytophagales</taxon>
        <taxon>Cyclobacteriaceae</taxon>
        <taxon>Cyclobacterium</taxon>
    </lineage>
</organism>
<accession>A0A1H6TR63</accession>
<dbReference type="SUPFAM" id="SSF56601">
    <property type="entry name" value="beta-lactamase/transpeptidase-like"/>
    <property type="match status" value="1"/>
</dbReference>
<gene>
    <name evidence="2" type="ORF">SAMN05192553_101293</name>
</gene>
<dbReference type="Proteomes" id="UP000199403">
    <property type="component" value="Unassembled WGS sequence"/>
</dbReference>
<dbReference type="InterPro" id="IPR050789">
    <property type="entry name" value="Diverse_Enzym_Activities"/>
</dbReference>
<sequence length="367" mass="41447">MVQLVVRAMKNRFLIFSFLILTFCGCEQEPAPDPVPASDLYFPPLLSENWETTSIQLEEAKVQELEKMLVENGSRAFILLKDGKIALEFYSGNRLASNLPFQQSSFWYWASAGKTLTATLVGLAQEEGYLSLNESTSEILGPGWSSLPTEKEPQIQVHHHLSMTTGLADDVSNPDDYSPESLRYLTDPGKRWAYHNAPYTLLDSILTRSTGSDFPDFFHQKIGSKIGMNGFWQKIGFNQVFFSDARSMARFGLMILAGGRWEQEEIVRDKNYFSAMLSTSQDYNESYGYLWWLNGKESFMLPGVQTTFPGSFIPEGPSDMVCAMGRDGQFLCVVPSERLVLVRLGENPDQSPVPFLFLNRIWEVLGK</sequence>
<name>A0A1H6TR63_9BACT</name>
<dbReference type="RefSeq" id="WP_244891040.1">
    <property type="nucleotide sequence ID" value="NZ_FNZH01000001.1"/>
</dbReference>
<proteinExistence type="predicted"/>
<dbReference type="PANTHER" id="PTHR43283">
    <property type="entry name" value="BETA-LACTAMASE-RELATED"/>
    <property type="match status" value="1"/>
</dbReference>
<dbReference type="EMBL" id="FNZH01000001">
    <property type="protein sequence ID" value="SEI78730.1"/>
    <property type="molecule type" value="Genomic_DNA"/>
</dbReference>
<evidence type="ECO:0000313" key="2">
    <source>
        <dbReference type="EMBL" id="SEI78730.1"/>
    </source>
</evidence>
<dbReference type="AlphaFoldDB" id="A0A1H6TR63"/>
<evidence type="ECO:0000259" key="1">
    <source>
        <dbReference type="Pfam" id="PF00144"/>
    </source>
</evidence>
<reference evidence="3" key="1">
    <citation type="submission" date="2016-10" db="EMBL/GenBank/DDBJ databases">
        <authorList>
            <person name="Varghese N."/>
            <person name="Submissions S."/>
        </authorList>
    </citation>
    <scope>NUCLEOTIDE SEQUENCE [LARGE SCALE GENOMIC DNA]</scope>
    <source>
        <strain evidence="3">IBRC-M 10761</strain>
    </source>
</reference>
<dbReference type="InterPro" id="IPR001466">
    <property type="entry name" value="Beta-lactam-related"/>
</dbReference>